<dbReference type="EMBL" id="JAAGNN010000001">
    <property type="protein sequence ID" value="KAF4093470.1"/>
    <property type="molecule type" value="Genomic_DNA"/>
</dbReference>
<dbReference type="Proteomes" id="UP000593565">
    <property type="component" value="Unassembled WGS sequence"/>
</dbReference>
<comment type="caution">
    <text evidence="4">The sequence shown here is derived from an EMBL/GenBank/DDBJ whole genome shotgun (WGS) entry which is preliminary data.</text>
</comment>
<dbReference type="InterPro" id="IPR051443">
    <property type="entry name" value="XLR/SYCP3"/>
</dbReference>
<reference evidence="4 5" key="1">
    <citation type="submission" date="2020-02" db="EMBL/GenBank/DDBJ databases">
        <title>A chromosome-scale genome assembly of the black bullhead catfish (Ameiurus melas).</title>
        <authorList>
            <person name="Wen M."/>
            <person name="Zham M."/>
            <person name="Cabau C."/>
            <person name="Klopp C."/>
            <person name="Donnadieu C."/>
            <person name="Roques C."/>
            <person name="Bouchez O."/>
            <person name="Lampietro C."/>
            <person name="Jouanno E."/>
            <person name="Herpin A."/>
            <person name="Louis A."/>
            <person name="Berthelot C."/>
            <person name="Parey E."/>
            <person name="Roest-Crollius H."/>
            <person name="Braasch I."/>
            <person name="Postlethwait J."/>
            <person name="Robinson-Rechavi M."/>
            <person name="Echchiki A."/>
            <person name="Begum T."/>
            <person name="Montfort J."/>
            <person name="Schartl M."/>
            <person name="Bobe J."/>
            <person name="Guiguen Y."/>
        </authorList>
    </citation>
    <scope>NUCLEOTIDE SEQUENCE [LARGE SCALE GENOMIC DNA]</scope>
    <source>
        <strain evidence="4">M_S1</strain>
        <tissue evidence="4">Blood</tissue>
    </source>
</reference>
<gene>
    <name evidence="4" type="ORF">AMELA_G00002290</name>
</gene>
<organism evidence="4 5">
    <name type="scientific">Ameiurus melas</name>
    <name type="common">Black bullhead</name>
    <name type="synonym">Silurus melas</name>
    <dbReference type="NCBI Taxonomy" id="219545"/>
    <lineage>
        <taxon>Eukaryota</taxon>
        <taxon>Metazoa</taxon>
        <taxon>Chordata</taxon>
        <taxon>Craniata</taxon>
        <taxon>Vertebrata</taxon>
        <taxon>Euteleostomi</taxon>
        <taxon>Actinopterygii</taxon>
        <taxon>Neopterygii</taxon>
        <taxon>Teleostei</taxon>
        <taxon>Ostariophysi</taxon>
        <taxon>Siluriformes</taxon>
        <taxon>Ictaluridae</taxon>
        <taxon>Ameiurus</taxon>
    </lineage>
</organism>
<feature type="compositionally biased region" description="Polar residues" evidence="2">
    <location>
        <begin position="1"/>
        <end position="17"/>
    </location>
</feature>
<evidence type="ECO:0000259" key="3">
    <source>
        <dbReference type="Pfam" id="PF04803"/>
    </source>
</evidence>
<name>A0A7J6BF99_AMEME</name>
<dbReference type="GO" id="GO:0007286">
    <property type="term" value="P:spermatid development"/>
    <property type="evidence" value="ECO:0007669"/>
    <property type="project" value="TreeGrafter"/>
</dbReference>
<feature type="region of interest" description="Disordered" evidence="2">
    <location>
        <begin position="1"/>
        <end position="35"/>
    </location>
</feature>
<dbReference type="GO" id="GO:0000795">
    <property type="term" value="C:synaptonemal complex"/>
    <property type="evidence" value="ECO:0007669"/>
    <property type="project" value="TreeGrafter"/>
</dbReference>
<accession>A0A7J6BF99</accession>
<protein>
    <recommendedName>
        <fullName evidence="3">XLR/SYCP3/FAM9 domain-containing protein</fullName>
    </recommendedName>
</protein>
<feature type="domain" description="XLR/SYCP3/FAM9" evidence="3">
    <location>
        <begin position="53"/>
        <end position="184"/>
    </location>
</feature>
<evidence type="ECO:0000256" key="1">
    <source>
        <dbReference type="ARBA" id="ARBA00010283"/>
    </source>
</evidence>
<dbReference type="Pfam" id="PF04803">
    <property type="entry name" value="Cor1"/>
    <property type="match status" value="1"/>
</dbReference>
<evidence type="ECO:0000313" key="5">
    <source>
        <dbReference type="Proteomes" id="UP000593565"/>
    </source>
</evidence>
<sequence>MSLKDCTSSRDTNNTGATVRRPKRRSSTDRSLTVSHGGEVKTMLDTFGAEINKSFVAKRKCLESFTSSSLKTSQQKIEALWRSHQRERAQACEDYSTRFSSVFQQWESDMQRNKDQDKKLTSLFQRQQMMFQQMRASQTERMKMLKEIVDHYIKSTQALQDSQEEQNVVAMSELRQEMALLQKKILMNTQQEEMVSVRNALQSMLM</sequence>
<dbReference type="PANTHER" id="PTHR19368:SF15">
    <property type="entry name" value="XLR_SYCP3_FAM9 DOMAIN-CONTAINING PROTEIN"/>
    <property type="match status" value="1"/>
</dbReference>
<dbReference type="AlphaFoldDB" id="A0A7J6BF99"/>
<evidence type="ECO:0000313" key="4">
    <source>
        <dbReference type="EMBL" id="KAF4093470.1"/>
    </source>
</evidence>
<evidence type="ECO:0000256" key="2">
    <source>
        <dbReference type="SAM" id="MobiDB-lite"/>
    </source>
</evidence>
<dbReference type="GO" id="GO:0051321">
    <property type="term" value="P:meiotic cell cycle"/>
    <property type="evidence" value="ECO:0007669"/>
    <property type="project" value="TreeGrafter"/>
</dbReference>
<keyword evidence="5" id="KW-1185">Reference proteome</keyword>
<comment type="similarity">
    <text evidence="1">Belongs to the XLR/SYCP3 family.</text>
</comment>
<dbReference type="PANTHER" id="PTHR19368">
    <property type="entry name" value="XLR/SCP3/FAM9"/>
    <property type="match status" value="1"/>
</dbReference>
<dbReference type="InterPro" id="IPR006888">
    <property type="entry name" value="XLR/SYCP3/FAM9_dom"/>
</dbReference>
<proteinExistence type="inferred from homology"/>